<gene>
    <name evidence="2" type="ORF">ANN_04529</name>
</gene>
<proteinExistence type="predicted"/>
<evidence type="ECO:0000313" key="2">
    <source>
        <dbReference type="EMBL" id="KAJ4442932.1"/>
    </source>
</evidence>
<protein>
    <submittedName>
        <fullName evidence="2">Uncharacterized protein</fullName>
    </submittedName>
</protein>
<reference evidence="2 3" key="1">
    <citation type="journal article" date="2022" name="Allergy">
        <title>Genome assembly and annotation of Periplaneta americana reveal a comprehensive cockroach allergen profile.</title>
        <authorList>
            <person name="Wang L."/>
            <person name="Xiong Q."/>
            <person name="Saelim N."/>
            <person name="Wang L."/>
            <person name="Nong W."/>
            <person name="Wan A.T."/>
            <person name="Shi M."/>
            <person name="Liu X."/>
            <person name="Cao Q."/>
            <person name="Hui J.H.L."/>
            <person name="Sookrung N."/>
            <person name="Leung T.F."/>
            <person name="Tungtrongchitr A."/>
            <person name="Tsui S.K.W."/>
        </authorList>
    </citation>
    <scope>NUCLEOTIDE SEQUENCE [LARGE SCALE GENOMIC DNA]</scope>
    <source>
        <strain evidence="2">PWHHKU_190912</strain>
    </source>
</reference>
<evidence type="ECO:0000313" key="3">
    <source>
        <dbReference type="Proteomes" id="UP001148838"/>
    </source>
</evidence>
<evidence type="ECO:0000256" key="1">
    <source>
        <dbReference type="SAM" id="MobiDB-lite"/>
    </source>
</evidence>
<dbReference type="EMBL" id="JAJSOF020000013">
    <property type="protein sequence ID" value="KAJ4442932.1"/>
    <property type="molecule type" value="Genomic_DNA"/>
</dbReference>
<comment type="caution">
    <text evidence="2">The sequence shown here is derived from an EMBL/GenBank/DDBJ whole genome shotgun (WGS) entry which is preliminary data.</text>
</comment>
<keyword evidence="3" id="KW-1185">Reference proteome</keyword>
<sequence length="109" mass="11824">MAGLCESGNEPPGSLKASNSFPMRESFKYQLHPTKFQVNIKNNENSGTAAVVGSSEHSDVPTVISESEHTCATRYCEPATAGQVMVFQKGKEELECEVMVVDSNPAWTI</sequence>
<feature type="region of interest" description="Disordered" evidence="1">
    <location>
        <begin position="1"/>
        <end position="20"/>
    </location>
</feature>
<dbReference type="Proteomes" id="UP001148838">
    <property type="component" value="Unassembled WGS sequence"/>
</dbReference>
<accession>A0ABQ8T8T0</accession>
<organism evidence="2 3">
    <name type="scientific">Periplaneta americana</name>
    <name type="common">American cockroach</name>
    <name type="synonym">Blatta americana</name>
    <dbReference type="NCBI Taxonomy" id="6978"/>
    <lineage>
        <taxon>Eukaryota</taxon>
        <taxon>Metazoa</taxon>
        <taxon>Ecdysozoa</taxon>
        <taxon>Arthropoda</taxon>
        <taxon>Hexapoda</taxon>
        <taxon>Insecta</taxon>
        <taxon>Pterygota</taxon>
        <taxon>Neoptera</taxon>
        <taxon>Polyneoptera</taxon>
        <taxon>Dictyoptera</taxon>
        <taxon>Blattodea</taxon>
        <taxon>Blattoidea</taxon>
        <taxon>Blattidae</taxon>
        <taxon>Blattinae</taxon>
        <taxon>Periplaneta</taxon>
    </lineage>
</organism>
<name>A0ABQ8T8T0_PERAM</name>